<evidence type="ECO:0000256" key="5">
    <source>
        <dbReference type="SAM" id="Coils"/>
    </source>
</evidence>
<dbReference type="GO" id="GO:0005509">
    <property type="term" value="F:calcium ion binding"/>
    <property type="evidence" value="ECO:0007669"/>
    <property type="project" value="InterPro"/>
</dbReference>
<keyword evidence="4" id="KW-0009">Actin-binding</keyword>
<dbReference type="Pfam" id="PF13499">
    <property type="entry name" value="EF-hand_7"/>
    <property type="match status" value="1"/>
</dbReference>
<organism evidence="7 8">
    <name type="scientific">Rhipicephalus microplus</name>
    <name type="common">Cattle tick</name>
    <name type="synonym">Boophilus microplus</name>
    <dbReference type="NCBI Taxonomy" id="6941"/>
    <lineage>
        <taxon>Eukaryota</taxon>
        <taxon>Metazoa</taxon>
        <taxon>Ecdysozoa</taxon>
        <taxon>Arthropoda</taxon>
        <taxon>Chelicerata</taxon>
        <taxon>Arachnida</taxon>
        <taxon>Acari</taxon>
        <taxon>Parasitiformes</taxon>
        <taxon>Ixodida</taxon>
        <taxon>Ixodoidea</taxon>
        <taxon>Ixodidae</taxon>
        <taxon>Rhipicephalinae</taxon>
        <taxon>Rhipicephalus</taxon>
        <taxon>Boophilus</taxon>
    </lineage>
</organism>
<dbReference type="FunFam" id="1.10.238.10:FF:000032">
    <property type="entry name" value="Spectrin alpha chain, non-erythrocytic 1"/>
    <property type="match status" value="1"/>
</dbReference>
<evidence type="ECO:0000259" key="6">
    <source>
        <dbReference type="PROSITE" id="PS50222"/>
    </source>
</evidence>
<accession>A0A9J6EEH2</accession>
<proteinExistence type="predicted"/>
<dbReference type="Proteomes" id="UP000821866">
    <property type="component" value="Chromosome 2"/>
</dbReference>
<dbReference type="SMART" id="SM00054">
    <property type="entry name" value="EFh"/>
    <property type="match status" value="2"/>
</dbReference>
<evidence type="ECO:0000256" key="4">
    <source>
        <dbReference type="ARBA" id="ARBA00023203"/>
    </source>
</evidence>
<dbReference type="EMBL" id="JABSTU010000004">
    <property type="protein sequence ID" value="KAH8032690.1"/>
    <property type="molecule type" value="Genomic_DNA"/>
</dbReference>
<dbReference type="FunFam" id="1.20.58.60:FF:000035">
    <property type="entry name" value="Spectrin alpha chain, non-erythrocytic 1"/>
    <property type="match status" value="1"/>
</dbReference>
<keyword evidence="8" id="KW-1185">Reference proteome</keyword>
<dbReference type="InterPro" id="IPR018159">
    <property type="entry name" value="Spectrin/alpha-actinin"/>
</dbReference>
<dbReference type="Gene3D" id="1.20.58.60">
    <property type="match status" value="3"/>
</dbReference>
<dbReference type="PROSITE" id="PS00018">
    <property type="entry name" value="EF_HAND_1"/>
    <property type="match status" value="2"/>
</dbReference>
<dbReference type="FunFam" id="1.20.58.60:FF:000043">
    <property type="entry name" value="Spectrin alpha chain, non-erythrocytic 1"/>
    <property type="match status" value="1"/>
</dbReference>
<dbReference type="InterPro" id="IPR002017">
    <property type="entry name" value="Spectrin_repeat"/>
</dbReference>
<gene>
    <name evidence="7" type="ORF">HPB51_001082</name>
</gene>
<dbReference type="Pfam" id="PF00435">
    <property type="entry name" value="Spectrin"/>
    <property type="match status" value="3"/>
</dbReference>
<dbReference type="InterPro" id="IPR014837">
    <property type="entry name" value="EF-hand_Ca_insen"/>
</dbReference>
<dbReference type="SUPFAM" id="SSF46966">
    <property type="entry name" value="Spectrin repeat"/>
    <property type="match status" value="2"/>
</dbReference>
<evidence type="ECO:0000256" key="3">
    <source>
        <dbReference type="ARBA" id="ARBA00022837"/>
    </source>
</evidence>
<reference evidence="7" key="1">
    <citation type="journal article" date="2020" name="Cell">
        <title>Large-Scale Comparative Analyses of Tick Genomes Elucidate Their Genetic Diversity and Vector Capacities.</title>
        <authorList>
            <consortium name="Tick Genome and Microbiome Consortium (TIGMIC)"/>
            <person name="Jia N."/>
            <person name="Wang J."/>
            <person name="Shi W."/>
            <person name="Du L."/>
            <person name="Sun Y."/>
            <person name="Zhan W."/>
            <person name="Jiang J.F."/>
            <person name="Wang Q."/>
            <person name="Zhang B."/>
            <person name="Ji P."/>
            <person name="Bell-Sakyi L."/>
            <person name="Cui X.M."/>
            <person name="Yuan T.T."/>
            <person name="Jiang B.G."/>
            <person name="Yang W.F."/>
            <person name="Lam T.T."/>
            <person name="Chang Q.C."/>
            <person name="Ding S.J."/>
            <person name="Wang X.J."/>
            <person name="Zhu J.G."/>
            <person name="Ruan X.D."/>
            <person name="Zhao L."/>
            <person name="Wei J.T."/>
            <person name="Ye R.Z."/>
            <person name="Que T.C."/>
            <person name="Du C.H."/>
            <person name="Zhou Y.H."/>
            <person name="Cheng J.X."/>
            <person name="Dai P.F."/>
            <person name="Guo W.B."/>
            <person name="Han X.H."/>
            <person name="Huang E.J."/>
            <person name="Li L.F."/>
            <person name="Wei W."/>
            <person name="Gao Y.C."/>
            <person name="Liu J.Z."/>
            <person name="Shao H.Z."/>
            <person name="Wang X."/>
            <person name="Wang C.C."/>
            <person name="Yang T.C."/>
            <person name="Huo Q.B."/>
            <person name="Li W."/>
            <person name="Chen H.Y."/>
            <person name="Chen S.E."/>
            <person name="Zhou L.G."/>
            <person name="Ni X.B."/>
            <person name="Tian J.H."/>
            <person name="Sheng Y."/>
            <person name="Liu T."/>
            <person name="Pan Y.S."/>
            <person name="Xia L.Y."/>
            <person name="Li J."/>
            <person name="Zhao F."/>
            <person name="Cao W.C."/>
        </authorList>
    </citation>
    <scope>NUCLEOTIDE SEQUENCE</scope>
    <source>
        <strain evidence="7">Rmic-2018</strain>
    </source>
</reference>
<dbReference type="CDD" id="cd00051">
    <property type="entry name" value="EFh"/>
    <property type="match status" value="1"/>
</dbReference>
<dbReference type="CDD" id="cd00176">
    <property type="entry name" value="SPEC"/>
    <property type="match status" value="2"/>
</dbReference>
<keyword evidence="2" id="KW-0677">Repeat</keyword>
<dbReference type="SUPFAM" id="SSF47473">
    <property type="entry name" value="EF-hand"/>
    <property type="match status" value="1"/>
</dbReference>
<name>A0A9J6EEH2_RHIMP</name>
<keyword evidence="5" id="KW-0175">Coiled coil</keyword>
<dbReference type="Pfam" id="PF08726">
    <property type="entry name" value="EFhand_Ca_insen"/>
    <property type="match status" value="1"/>
</dbReference>
<dbReference type="GO" id="GO:0003779">
    <property type="term" value="F:actin binding"/>
    <property type="evidence" value="ECO:0007669"/>
    <property type="project" value="UniProtKB-KW"/>
</dbReference>
<evidence type="ECO:0000256" key="1">
    <source>
        <dbReference type="ARBA" id="ARBA00022723"/>
    </source>
</evidence>
<feature type="domain" description="EF-hand" evidence="6">
    <location>
        <begin position="489"/>
        <end position="524"/>
    </location>
</feature>
<feature type="domain" description="EF-hand" evidence="6">
    <location>
        <begin position="446"/>
        <end position="481"/>
    </location>
</feature>
<reference evidence="7" key="2">
    <citation type="submission" date="2021-09" db="EMBL/GenBank/DDBJ databases">
        <authorList>
            <person name="Jia N."/>
            <person name="Wang J."/>
            <person name="Shi W."/>
            <person name="Du L."/>
            <person name="Sun Y."/>
            <person name="Zhan W."/>
            <person name="Jiang J."/>
            <person name="Wang Q."/>
            <person name="Zhang B."/>
            <person name="Ji P."/>
            <person name="Sakyi L.B."/>
            <person name="Cui X."/>
            <person name="Yuan T."/>
            <person name="Jiang B."/>
            <person name="Yang W."/>
            <person name="Lam T.T.-Y."/>
            <person name="Chang Q."/>
            <person name="Ding S."/>
            <person name="Wang X."/>
            <person name="Zhu J."/>
            <person name="Ruan X."/>
            <person name="Zhao L."/>
            <person name="Wei J."/>
            <person name="Que T."/>
            <person name="Du C."/>
            <person name="Cheng J."/>
            <person name="Dai P."/>
            <person name="Han X."/>
            <person name="Huang E."/>
            <person name="Gao Y."/>
            <person name="Liu J."/>
            <person name="Shao H."/>
            <person name="Ye R."/>
            <person name="Li L."/>
            <person name="Wei W."/>
            <person name="Wang X."/>
            <person name="Wang C."/>
            <person name="Huo Q."/>
            <person name="Li W."/>
            <person name="Guo W."/>
            <person name="Chen H."/>
            <person name="Chen S."/>
            <person name="Zhou L."/>
            <person name="Zhou L."/>
            <person name="Ni X."/>
            <person name="Tian J."/>
            <person name="Zhou Y."/>
            <person name="Sheng Y."/>
            <person name="Liu T."/>
            <person name="Pan Y."/>
            <person name="Xia L."/>
            <person name="Li J."/>
            <person name="Zhao F."/>
            <person name="Cao W."/>
        </authorList>
    </citation>
    <scope>NUCLEOTIDE SEQUENCE</scope>
    <source>
        <strain evidence="7">Rmic-2018</strain>
        <tissue evidence="7">Larvae</tissue>
    </source>
</reference>
<dbReference type="SMART" id="SM00150">
    <property type="entry name" value="SPEC"/>
    <property type="match status" value="3"/>
</dbReference>
<evidence type="ECO:0000313" key="7">
    <source>
        <dbReference type="EMBL" id="KAH8032690.1"/>
    </source>
</evidence>
<protein>
    <recommendedName>
        <fullName evidence="6">EF-hand domain-containing protein</fullName>
    </recommendedName>
</protein>
<dbReference type="AlphaFoldDB" id="A0A9J6EEH2"/>
<dbReference type="InterPro" id="IPR018247">
    <property type="entry name" value="EF_Hand_1_Ca_BS"/>
</dbReference>
<evidence type="ECO:0000313" key="8">
    <source>
        <dbReference type="Proteomes" id="UP000821866"/>
    </source>
</evidence>
<evidence type="ECO:0000256" key="2">
    <source>
        <dbReference type="ARBA" id="ARBA00022737"/>
    </source>
</evidence>
<keyword evidence="1" id="KW-0479">Metal-binding</keyword>
<feature type="coiled-coil region" evidence="5">
    <location>
        <begin position="64"/>
        <end position="91"/>
    </location>
</feature>
<dbReference type="VEuPathDB" id="VectorBase:LOC119161590"/>
<dbReference type="Gene3D" id="1.10.238.10">
    <property type="entry name" value="EF-hand"/>
    <property type="match status" value="2"/>
</dbReference>
<dbReference type="InterPro" id="IPR002048">
    <property type="entry name" value="EF_hand_dom"/>
</dbReference>
<comment type="caution">
    <text evidence="7">The sequence shown here is derived from an EMBL/GenBank/DDBJ whole genome shotgun (WGS) entry which is preliminary data.</text>
</comment>
<sequence length="596" mass="68515">MNRCEGSVSFVCRTLGRGAQESWPEVGLLKKHEAFEADFAVHRERCGDTVAAGQGLVQEGNHHKESIQQRLDQLVQRLDALEASAARRRAKLQDNSAYLQFMWKADVVESWIADKEAHVRSEDFGRDLSSVQTLLTKQETFDAGLGAFEQEGIQSITQLKDQLVAANHDQTAAIMRRHDDVLTRWNNLLAASNARKLRLLHMLDQFKQIEDLFLTFAKKASAFNSWFENAEEDLTDPVRCNSVEEIRALREAHAQFQNSLGSAQADFEALAALDRKIKSFNVGPNPYTWFTMEALEDTWRNLQKIIKERDIELSKEAQRQEDNDHLRREFAKHANALHQWLTDTRKTVDLVVFPLPLTFFSQFLAKLYMAMLCFALFSPHYLSCPHKATLCFTLSHHHFPPHLHFAFEPFAIETLYPAHHSPFFSYEHAFLSPSHLFRNQSGVTEDALKEFSMMFKHFDKDKSGRLNHVEFKSCLRALGYDLPMVEEGQPDPEFEAILDQVDPNRDGQVSLQEYMAFMISRETENVRSSEEIENAFRAITSGERPYVTADELYANLTKDMADYCVSRMKPYVDPKSGRSISGAYDYIEFTRTLFQN</sequence>
<dbReference type="PROSITE" id="PS50222">
    <property type="entry name" value="EF_HAND_2"/>
    <property type="match status" value="2"/>
</dbReference>
<dbReference type="PANTHER" id="PTHR11915">
    <property type="entry name" value="SPECTRIN/FILAMIN RELATED CYTOSKELETAL PROTEIN"/>
    <property type="match status" value="1"/>
</dbReference>
<dbReference type="InterPro" id="IPR011992">
    <property type="entry name" value="EF-hand-dom_pair"/>
</dbReference>
<dbReference type="FunFam" id="1.10.238.10:FF:000020">
    <property type="entry name" value="spectrin alpha chain, non-erythrocytic 1"/>
    <property type="match status" value="1"/>
</dbReference>
<dbReference type="SMART" id="SM01184">
    <property type="entry name" value="efhand_Ca_insen"/>
    <property type="match status" value="1"/>
</dbReference>
<keyword evidence="3" id="KW-0106">Calcium</keyword>